<sequence>MSCTPCLSSVVRGSSAVQGGLATLLRLVGSRRGQYLTLGGDFDSRLLLTESGRRLAVSSVRMTATVGNGGELRMAPELGPLPALLYWNIALGRVKRPGPLVGVPGHPAGRFTMDNTNDLGSCPLRTDVNCPERANFNRWRNERRNVSSTRDGEVCSTRNHGTRQCFRELLSASYSKQASAKTVPALANARGTY</sequence>
<dbReference type="EMBL" id="BAUL01000326">
    <property type="protein sequence ID" value="GAD99800.1"/>
    <property type="molecule type" value="Genomic_DNA"/>
</dbReference>
<dbReference type="Proteomes" id="UP000018001">
    <property type="component" value="Unassembled WGS sequence"/>
</dbReference>
<accession>V5I5Y9</accession>
<organism evidence="1 2">
    <name type="scientific">Byssochlamys spectabilis (strain No. 5 / NBRC 109023)</name>
    <name type="common">Paecilomyces variotii</name>
    <dbReference type="NCBI Taxonomy" id="1356009"/>
    <lineage>
        <taxon>Eukaryota</taxon>
        <taxon>Fungi</taxon>
        <taxon>Dikarya</taxon>
        <taxon>Ascomycota</taxon>
        <taxon>Pezizomycotina</taxon>
        <taxon>Eurotiomycetes</taxon>
        <taxon>Eurotiomycetidae</taxon>
        <taxon>Eurotiales</taxon>
        <taxon>Thermoascaceae</taxon>
        <taxon>Paecilomyces</taxon>
    </lineage>
</organism>
<dbReference type="InParanoid" id="V5I5Y9"/>
<proteinExistence type="predicted"/>
<evidence type="ECO:0000313" key="1">
    <source>
        <dbReference type="EMBL" id="GAD99800.1"/>
    </source>
</evidence>
<evidence type="ECO:0000313" key="2">
    <source>
        <dbReference type="Proteomes" id="UP000018001"/>
    </source>
</evidence>
<dbReference type="HOGENOM" id="CLU_1408555_0_0_1"/>
<keyword evidence="2" id="KW-1185">Reference proteome</keyword>
<dbReference type="AlphaFoldDB" id="V5I5Y9"/>
<gene>
    <name evidence="1" type="ORF">PVAR5_8527</name>
</gene>
<reference evidence="2" key="1">
    <citation type="journal article" date="2014" name="Genome Announc.">
        <title>Draft genome sequence of the formaldehyde-resistant fungus Byssochlamys spectabilis No. 5 (anamorph Paecilomyces variotii No. 5) (NBRC109023).</title>
        <authorList>
            <person name="Oka T."/>
            <person name="Ekino K."/>
            <person name="Fukuda K."/>
            <person name="Nomura Y."/>
        </authorList>
    </citation>
    <scope>NUCLEOTIDE SEQUENCE [LARGE SCALE GENOMIC DNA]</scope>
    <source>
        <strain evidence="2">No. 5 / NBRC 109023</strain>
    </source>
</reference>
<comment type="caution">
    <text evidence="1">The sequence shown here is derived from an EMBL/GenBank/DDBJ whole genome shotgun (WGS) entry which is preliminary data.</text>
</comment>
<protein>
    <submittedName>
        <fullName evidence="1">Uncharacterized protein</fullName>
    </submittedName>
</protein>
<name>V5I5Y9_BYSSN</name>